<comment type="similarity">
    <text evidence="1">Belongs to the NodU/CmcH family.</text>
</comment>
<feature type="domain" description="Carbamoyltransferase" evidence="2">
    <location>
        <begin position="3"/>
        <end position="336"/>
    </location>
</feature>
<feature type="domain" description="Carbamoyltransferase C-terminal" evidence="3">
    <location>
        <begin position="388"/>
        <end position="555"/>
    </location>
</feature>
<dbReference type="Pfam" id="PF02543">
    <property type="entry name" value="Carbam_trans_N"/>
    <property type="match status" value="1"/>
</dbReference>
<evidence type="ECO:0000313" key="6">
    <source>
        <dbReference type="Proteomes" id="UP000036851"/>
    </source>
</evidence>
<dbReference type="PANTHER" id="PTHR34847:SF1">
    <property type="entry name" value="NODULATION PROTEIN U"/>
    <property type="match status" value="1"/>
</dbReference>
<comment type="caution">
    <text evidence="4">The sequence shown here is derived from an EMBL/GenBank/DDBJ whole genome shotgun (WGS) entry which is preliminary data.</text>
</comment>
<dbReference type="GO" id="GO:0016740">
    <property type="term" value="F:transferase activity"/>
    <property type="evidence" value="ECO:0007669"/>
    <property type="project" value="UniProtKB-KW"/>
</dbReference>
<accession>A0A0L7T265</accession>
<organism evidence="4 7">
    <name type="scientific">Winslowiella iniecta</name>
    <dbReference type="NCBI Taxonomy" id="1560201"/>
    <lineage>
        <taxon>Bacteria</taxon>
        <taxon>Pseudomonadati</taxon>
        <taxon>Pseudomonadota</taxon>
        <taxon>Gammaproteobacteria</taxon>
        <taxon>Enterobacterales</taxon>
        <taxon>Erwiniaceae</taxon>
        <taxon>Winslowiella</taxon>
    </lineage>
</organism>
<evidence type="ECO:0000256" key="1">
    <source>
        <dbReference type="ARBA" id="ARBA00006129"/>
    </source>
</evidence>
<dbReference type="PATRIC" id="fig|1560201.3.peg.2665"/>
<dbReference type="PANTHER" id="PTHR34847">
    <property type="entry name" value="NODULATION PROTEIN U"/>
    <property type="match status" value="1"/>
</dbReference>
<evidence type="ECO:0000313" key="5">
    <source>
        <dbReference type="EMBL" id="KOC93398.1"/>
    </source>
</evidence>
<dbReference type="RefSeq" id="WP_052899768.1">
    <property type="nucleotide sequence ID" value="NZ_JRXE01000016.1"/>
</dbReference>
<dbReference type="CDD" id="cd24100">
    <property type="entry name" value="ASKHA_NBD_MJ1051-like_N"/>
    <property type="match status" value="1"/>
</dbReference>
<evidence type="ECO:0000259" key="2">
    <source>
        <dbReference type="Pfam" id="PF02543"/>
    </source>
</evidence>
<evidence type="ECO:0000259" key="3">
    <source>
        <dbReference type="Pfam" id="PF16861"/>
    </source>
</evidence>
<dbReference type="InterPro" id="IPR031730">
    <property type="entry name" value="Carbam_trans_C"/>
</dbReference>
<gene>
    <name evidence="4" type="ORF">NG42_12485</name>
    <name evidence="5" type="ORF">NG43_10150</name>
</gene>
<dbReference type="InterPro" id="IPR038152">
    <property type="entry name" value="Carbam_trans_C_sf"/>
</dbReference>
<evidence type="ECO:0000313" key="7">
    <source>
        <dbReference type="Proteomes" id="UP000037088"/>
    </source>
</evidence>
<dbReference type="STRING" id="1560201.NG42_12485"/>
<reference evidence="6 7" key="1">
    <citation type="journal article" date="2015" name="Int. J. Syst. Evol. Microbiol.">
        <title>Erwinia iniecta sp. nov., isolated from Russian wheat aphids (Diuraphis noxia).</title>
        <authorList>
            <person name="Campillo T."/>
            <person name="Luna E."/>
            <person name="Portier P."/>
            <person name="Fischer-Le Saux M."/>
            <person name="Lapitan N."/>
            <person name="Tisserat N.A."/>
            <person name="Leach J.E."/>
        </authorList>
    </citation>
    <scope>NUCLEOTIDE SEQUENCE [LARGE SCALE GENOMIC DNA]</scope>
    <source>
        <strain evidence="4 7">B120</strain>
        <strain evidence="5 6">B149</strain>
    </source>
</reference>
<dbReference type="EMBL" id="JRXE01000016">
    <property type="protein sequence ID" value="KOC89380.1"/>
    <property type="molecule type" value="Genomic_DNA"/>
</dbReference>
<dbReference type="Pfam" id="PF16861">
    <property type="entry name" value="Carbam_trans_C"/>
    <property type="match status" value="1"/>
</dbReference>
<protein>
    <submittedName>
        <fullName evidence="4">Carbamoyl transferase</fullName>
    </submittedName>
</protein>
<dbReference type="InterPro" id="IPR051338">
    <property type="entry name" value="NodU/CmcH_Carbamoyltrnsfr"/>
</dbReference>
<proteinExistence type="inferred from homology"/>
<dbReference type="EMBL" id="JRXF01000014">
    <property type="protein sequence ID" value="KOC93398.1"/>
    <property type="molecule type" value="Genomic_DNA"/>
</dbReference>
<dbReference type="Gene3D" id="3.90.870.20">
    <property type="entry name" value="Carbamoyltransferase, C-terminal domain"/>
    <property type="match status" value="1"/>
</dbReference>
<dbReference type="SUPFAM" id="SSF53067">
    <property type="entry name" value="Actin-like ATPase domain"/>
    <property type="match status" value="1"/>
</dbReference>
<name>A0A0L7T265_9GAMM</name>
<dbReference type="InterPro" id="IPR003696">
    <property type="entry name" value="Carbtransf_dom"/>
</dbReference>
<dbReference type="Proteomes" id="UP000036851">
    <property type="component" value="Unassembled WGS sequence"/>
</dbReference>
<keyword evidence="7" id="KW-1185">Reference proteome</keyword>
<dbReference type="InterPro" id="IPR043129">
    <property type="entry name" value="ATPase_NBD"/>
</dbReference>
<dbReference type="Gene3D" id="3.30.420.40">
    <property type="match status" value="2"/>
</dbReference>
<dbReference type="OrthoDB" id="9780777at2"/>
<evidence type="ECO:0000313" key="4">
    <source>
        <dbReference type="EMBL" id="KOC89380.1"/>
    </source>
</evidence>
<dbReference type="AlphaFoldDB" id="A0A0L7T265"/>
<dbReference type="Proteomes" id="UP000037088">
    <property type="component" value="Unassembled WGS sequence"/>
</dbReference>
<keyword evidence="4" id="KW-0808">Transferase</keyword>
<sequence>MLILGITNSDTAGACLVEGNKIIAAAHEERFTRIKGHKVWPQMSIDFLLKSTEKTLADVDVVAYGWKAGFNEEYCLNLYVERIIYECINNFNNVNILKKRIADEMINDAGKRAEFDRFIADNNLHNKVMYIDHHDTHAWGAWLCSPFDQALVMTCDGRGDFISLTVRYIDNGSEVVLQRETTLDSLGYFYGRITHLLGFKPNRHEGKITGLAAHGDPLKALPLMRKMIEVRDSRLIANCGDYYLPSYHCYSEKLINEIRSFSPQDIAAAAQKHIQDIIAAILLPYVKNYKAKNICLAGGLFGNVRLNQCVRELAGVDNVFVLPCMGDEGLPLAAAVTALWRKTANRCLLNSMALGPEFSNRQIEDILSQQSDLKVEQPGDLSKEILMLLRSDAILAFFRGRMEFGPRALCQRSIIYHANNKDVNIWLNKKLQRTEFMPFAPVTADNLAEFCFCNWSGEDKSAEFMTITYNCKPVMTARCPATVHVDNTARPQIVSEESDPFMYTLINKWYQLSGQPCLVNTSFNRHEEPIINTPQQALSVLREGAVDAVIFNDKFLVTRNN</sequence>